<evidence type="ECO:0000256" key="5">
    <source>
        <dbReference type="ARBA" id="ARBA00022840"/>
    </source>
</evidence>
<keyword evidence="10" id="KW-1185">Reference proteome</keyword>
<dbReference type="PROSITE" id="PS50011">
    <property type="entry name" value="PROTEIN_KINASE_DOM"/>
    <property type="match status" value="1"/>
</dbReference>
<evidence type="ECO:0000256" key="6">
    <source>
        <dbReference type="ARBA" id="ARBA00037966"/>
    </source>
</evidence>
<evidence type="ECO:0000313" key="9">
    <source>
        <dbReference type="EMBL" id="PIC11512.1"/>
    </source>
</evidence>
<evidence type="ECO:0000259" key="8">
    <source>
        <dbReference type="PROSITE" id="PS50011"/>
    </source>
</evidence>
<gene>
    <name evidence="9" type="ORF">B9Z55_029035</name>
</gene>
<sequence>MMRGSSQSSKEDKKKVRSTQETSPERIRHYNDSNATGSNAVPESSSMSNNTQQSSSNAVSAGNPSLPIQSSTTMPQVNQLLPENGNEPEYTENRGFPYVLKLKSGEEFVYRGLFKEGLVSTVCSVESQSGIKYAAKLFEQRDPAIPTFYELLALQKIAIVPHTNLLFLHLAGLLIDPHPGFSGEIYITEECGPSIRNVMRRARQATNDTRQPSFCLEDTRKIGYQIGRAMAHLERLKIYHLDIQAGHVLFANPYSNYTLDLSFTPPTIKINDIRVKVIDFGCSKSHEEPGEKKEYRLVQPTPFRSPEVFMGLPYNEKSDVWSMGCLIGQIFTGKFLFYSTSGTTEQEKIQSQFECTFNRLHELLPMKMIEESQRGGHCTLNYDFYTPRRPNKRDHLLYIIRKDEDKHIYELLEFMLRWDPSRRPSFNDVLYYKFFRDVYI</sequence>
<dbReference type="GO" id="GO:0005634">
    <property type="term" value="C:nucleus"/>
    <property type="evidence" value="ECO:0007669"/>
    <property type="project" value="TreeGrafter"/>
</dbReference>
<evidence type="ECO:0000256" key="7">
    <source>
        <dbReference type="SAM" id="MobiDB-lite"/>
    </source>
</evidence>
<keyword evidence="2" id="KW-0808">Transferase</keyword>
<dbReference type="Proteomes" id="UP000230233">
    <property type="component" value="Unassembled WGS sequence"/>
</dbReference>
<comment type="caution">
    <text evidence="9">The sequence shown here is derived from an EMBL/GenBank/DDBJ whole genome shotgun (WGS) entry which is preliminary data.</text>
</comment>
<dbReference type="InterPro" id="IPR051175">
    <property type="entry name" value="CLK_kinases"/>
</dbReference>
<dbReference type="SUPFAM" id="SSF56112">
    <property type="entry name" value="Protein kinase-like (PK-like)"/>
    <property type="match status" value="1"/>
</dbReference>
<name>A0A2G5S9C5_9PELO</name>
<keyword evidence="5" id="KW-0067">ATP-binding</keyword>
<evidence type="ECO:0000256" key="1">
    <source>
        <dbReference type="ARBA" id="ARBA00022527"/>
    </source>
</evidence>
<dbReference type="GO" id="GO:0004674">
    <property type="term" value="F:protein serine/threonine kinase activity"/>
    <property type="evidence" value="ECO:0007669"/>
    <property type="project" value="UniProtKB-KW"/>
</dbReference>
<keyword evidence="3" id="KW-0547">Nucleotide-binding</keyword>
<dbReference type="InterPro" id="IPR011009">
    <property type="entry name" value="Kinase-like_dom_sf"/>
</dbReference>
<dbReference type="GO" id="GO:0043484">
    <property type="term" value="P:regulation of RNA splicing"/>
    <property type="evidence" value="ECO:0007669"/>
    <property type="project" value="TreeGrafter"/>
</dbReference>
<proteinExistence type="inferred from homology"/>
<dbReference type="OrthoDB" id="5979581at2759"/>
<evidence type="ECO:0000313" key="10">
    <source>
        <dbReference type="Proteomes" id="UP000230233"/>
    </source>
</evidence>
<dbReference type="Pfam" id="PF00069">
    <property type="entry name" value="Pkinase"/>
    <property type="match status" value="1"/>
</dbReference>
<feature type="region of interest" description="Disordered" evidence="7">
    <location>
        <begin position="1"/>
        <end position="71"/>
    </location>
</feature>
<evidence type="ECO:0000256" key="3">
    <source>
        <dbReference type="ARBA" id="ARBA00022741"/>
    </source>
</evidence>
<evidence type="ECO:0000256" key="4">
    <source>
        <dbReference type="ARBA" id="ARBA00022777"/>
    </source>
</evidence>
<reference evidence="10" key="1">
    <citation type="submission" date="2017-10" db="EMBL/GenBank/DDBJ databases">
        <title>Rapid genome shrinkage in a self-fertile nematode reveals novel sperm competition proteins.</title>
        <authorList>
            <person name="Yin D."/>
            <person name="Schwarz E.M."/>
            <person name="Thomas C.G."/>
            <person name="Felde R.L."/>
            <person name="Korf I.F."/>
            <person name="Cutter A.D."/>
            <person name="Schartner C.M."/>
            <person name="Ralston E.J."/>
            <person name="Meyer B.J."/>
            <person name="Haag E.S."/>
        </authorList>
    </citation>
    <scope>NUCLEOTIDE SEQUENCE [LARGE SCALE GENOMIC DNA]</scope>
    <source>
        <strain evidence="10">JU1422</strain>
    </source>
</reference>
<feature type="compositionally biased region" description="Polar residues" evidence="7">
    <location>
        <begin position="58"/>
        <end position="71"/>
    </location>
</feature>
<feature type="compositionally biased region" description="Polar residues" evidence="7">
    <location>
        <begin position="32"/>
        <end position="43"/>
    </location>
</feature>
<protein>
    <recommendedName>
        <fullName evidence="8">Protein kinase domain-containing protein</fullName>
    </recommendedName>
</protein>
<organism evidence="9 10">
    <name type="scientific">Caenorhabditis nigoni</name>
    <dbReference type="NCBI Taxonomy" id="1611254"/>
    <lineage>
        <taxon>Eukaryota</taxon>
        <taxon>Metazoa</taxon>
        <taxon>Ecdysozoa</taxon>
        <taxon>Nematoda</taxon>
        <taxon>Chromadorea</taxon>
        <taxon>Rhabditida</taxon>
        <taxon>Rhabditina</taxon>
        <taxon>Rhabditomorpha</taxon>
        <taxon>Rhabditoidea</taxon>
        <taxon>Rhabditidae</taxon>
        <taxon>Peloderinae</taxon>
        <taxon>Caenorhabditis</taxon>
    </lineage>
</organism>
<comment type="similarity">
    <text evidence="6">Belongs to the protein kinase superfamily. CMGC Ser/Thr protein kinase family. Lammer subfamily.</text>
</comment>
<evidence type="ECO:0000256" key="2">
    <source>
        <dbReference type="ARBA" id="ARBA00022679"/>
    </source>
</evidence>
<feature type="compositionally biased region" description="Low complexity" evidence="7">
    <location>
        <begin position="44"/>
        <end position="57"/>
    </location>
</feature>
<keyword evidence="4" id="KW-0418">Kinase</keyword>
<dbReference type="AlphaFoldDB" id="A0A2G5S9C5"/>
<dbReference type="PANTHER" id="PTHR45646:SF8">
    <property type="entry name" value="PROTEIN KINASE DOMAIN-CONTAINING PROTEIN"/>
    <property type="match status" value="1"/>
</dbReference>
<dbReference type="InterPro" id="IPR000719">
    <property type="entry name" value="Prot_kinase_dom"/>
</dbReference>
<dbReference type="GO" id="GO:0005524">
    <property type="term" value="F:ATP binding"/>
    <property type="evidence" value="ECO:0007669"/>
    <property type="project" value="UniProtKB-KW"/>
</dbReference>
<dbReference type="Gene3D" id="1.10.510.10">
    <property type="entry name" value="Transferase(Phosphotransferase) domain 1"/>
    <property type="match status" value="1"/>
</dbReference>
<accession>A0A2G5S9C5</accession>
<feature type="domain" description="Protein kinase" evidence="8">
    <location>
        <begin position="108"/>
        <end position="435"/>
    </location>
</feature>
<dbReference type="EMBL" id="PDUG01000076">
    <property type="protein sequence ID" value="PIC11512.1"/>
    <property type="molecule type" value="Genomic_DNA"/>
</dbReference>
<dbReference type="PANTHER" id="PTHR45646">
    <property type="entry name" value="SERINE/THREONINE-PROTEIN KINASE DOA-RELATED"/>
    <property type="match status" value="1"/>
</dbReference>
<keyword evidence="1" id="KW-0723">Serine/threonine-protein kinase</keyword>